<dbReference type="InterPro" id="IPR018105">
    <property type="entry name" value="Translational_control_tumour_p"/>
</dbReference>
<keyword evidence="4" id="KW-1185">Reference proteome</keyword>
<proteinExistence type="inferred from homology"/>
<gene>
    <name evidence="3" type="ORF">ILUMI_05979</name>
</gene>
<accession>A0A8K0DGL1</accession>
<evidence type="ECO:0000313" key="4">
    <source>
        <dbReference type="Proteomes" id="UP000801492"/>
    </source>
</evidence>
<dbReference type="Proteomes" id="UP000801492">
    <property type="component" value="Unassembled WGS sequence"/>
</dbReference>
<protein>
    <recommendedName>
        <fullName evidence="2">TCTP domain-containing protein</fullName>
    </recommendedName>
</protein>
<dbReference type="InterPro" id="IPR011057">
    <property type="entry name" value="Mss4-like_sf"/>
</dbReference>
<feature type="domain" description="TCTP" evidence="2">
    <location>
        <begin position="1"/>
        <end position="148"/>
    </location>
</feature>
<dbReference type="SUPFAM" id="SSF51316">
    <property type="entry name" value="Mss4-like"/>
    <property type="match status" value="1"/>
</dbReference>
<dbReference type="EMBL" id="VTPC01002344">
    <property type="protein sequence ID" value="KAF2900205.1"/>
    <property type="molecule type" value="Genomic_DNA"/>
</dbReference>
<dbReference type="InterPro" id="IPR034737">
    <property type="entry name" value="TCTP"/>
</dbReference>
<comment type="caution">
    <text evidence="3">The sequence shown here is derived from an EMBL/GenBank/DDBJ whole genome shotgun (WGS) entry which is preliminary data.</text>
</comment>
<evidence type="ECO:0000313" key="3">
    <source>
        <dbReference type="EMBL" id="KAF2900205.1"/>
    </source>
</evidence>
<dbReference type="Gene3D" id="2.170.150.10">
    <property type="entry name" value="Metal Binding Protein, Guanine Nucleotide Exchange Factor, Chain A"/>
    <property type="match status" value="1"/>
</dbReference>
<evidence type="ECO:0000259" key="2">
    <source>
        <dbReference type="PROSITE" id="PS51797"/>
    </source>
</evidence>
<dbReference type="PROSITE" id="PS51797">
    <property type="entry name" value="TCTP_3"/>
    <property type="match status" value="1"/>
</dbReference>
<dbReference type="OrthoDB" id="5836254at2759"/>
<reference evidence="3" key="1">
    <citation type="submission" date="2019-08" db="EMBL/GenBank/DDBJ databases">
        <title>The genome of the North American firefly Photinus pyralis.</title>
        <authorList>
            <consortium name="Photinus pyralis genome working group"/>
            <person name="Fallon T.R."/>
            <person name="Sander Lower S.E."/>
            <person name="Weng J.-K."/>
        </authorList>
    </citation>
    <scope>NUCLEOTIDE SEQUENCE</scope>
    <source>
        <strain evidence="3">TRF0915ILg1</strain>
        <tissue evidence="3">Whole body</tissue>
    </source>
</reference>
<dbReference type="InterPro" id="IPR011323">
    <property type="entry name" value="Mss4/transl-control_tumour"/>
</dbReference>
<dbReference type="Pfam" id="PF00838">
    <property type="entry name" value="TCTP"/>
    <property type="match status" value="1"/>
</dbReference>
<sequence length="148" mass="16655">MFSDSFKMKLVDDVLYEVYGKIIQRKQGSIDIAGFNSSAEKVDEGTDEAVESENDNVEEELLRDNETRLTSINHHWSESIKSLKKQAAEMLQQSCSKHSKAEIGQNVLVQIPDVDKGRLAPRNILAVVLSEREDLYQLDTSSGVLEKL</sequence>
<dbReference type="AlphaFoldDB" id="A0A8K0DGL1"/>
<organism evidence="3 4">
    <name type="scientific">Ignelater luminosus</name>
    <name type="common">Cucubano</name>
    <name type="synonym">Pyrophorus luminosus</name>
    <dbReference type="NCBI Taxonomy" id="2038154"/>
    <lineage>
        <taxon>Eukaryota</taxon>
        <taxon>Metazoa</taxon>
        <taxon>Ecdysozoa</taxon>
        <taxon>Arthropoda</taxon>
        <taxon>Hexapoda</taxon>
        <taxon>Insecta</taxon>
        <taxon>Pterygota</taxon>
        <taxon>Neoptera</taxon>
        <taxon>Endopterygota</taxon>
        <taxon>Coleoptera</taxon>
        <taxon>Polyphaga</taxon>
        <taxon>Elateriformia</taxon>
        <taxon>Elateroidea</taxon>
        <taxon>Elateridae</taxon>
        <taxon>Agrypninae</taxon>
        <taxon>Pyrophorini</taxon>
        <taxon>Ignelater</taxon>
    </lineage>
</organism>
<evidence type="ECO:0000256" key="1">
    <source>
        <dbReference type="PROSITE-ProRule" id="PRU01133"/>
    </source>
</evidence>
<name>A0A8K0DGL1_IGNLU</name>
<comment type="similarity">
    <text evidence="1">Belongs to the TCTP family.</text>
</comment>